<dbReference type="InterPro" id="IPR003439">
    <property type="entry name" value="ABC_transporter-like_ATP-bd"/>
</dbReference>
<dbReference type="Gene3D" id="2.40.50.140">
    <property type="entry name" value="Nucleic acid-binding proteins"/>
    <property type="match status" value="1"/>
</dbReference>
<gene>
    <name evidence="5" type="ORF">EZH24_08855</name>
</gene>
<dbReference type="Gene3D" id="2.40.50.100">
    <property type="match status" value="1"/>
</dbReference>
<evidence type="ECO:0000259" key="4">
    <source>
        <dbReference type="PROSITE" id="PS50893"/>
    </source>
</evidence>
<dbReference type="InterPro" id="IPR027417">
    <property type="entry name" value="P-loop_NTPase"/>
</dbReference>
<accession>A0ABY2TSA1</accession>
<name>A0ABY2TSA1_9SPIR</name>
<evidence type="ECO:0000256" key="2">
    <source>
        <dbReference type="ARBA" id="ARBA00022741"/>
    </source>
</evidence>
<dbReference type="SUPFAM" id="SSF50331">
    <property type="entry name" value="MOP-like"/>
    <property type="match status" value="1"/>
</dbReference>
<dbReference type="InterPro" id="IPR017871">
    <property type="entry name" value="ABC_transporter-like_CS"/>
</dbReference>
<dbReference type="EMBL" id="SJDU01000249">
    <property type="protein sequence ID" value="TKZ33016.1"/>
    <property type="molecule type" value="Genomic_DNA"/>
</dbReference>
<dbReference type="RefSeq" id="WP_137998801.1">
    <property type="nucleotide sequence ID" value="NZ_SJDU01000249.1"/>
</dbReference>
<evidence type="ECO:0000256" key="1">
    <source>
        <dbReference type="ARBA" id="ARBA00022448"/>
    </source>
</evidence>
<dbReference type="SUPFAM" id="SSF52540">
    <property type="entry name" value="P-loop containing nucleoside triphosphate hydrolases"/>
    <property type="match status" value="1"/>
</dbReference>
<sequence>MSVNIIIKNALKKFGNDIIIPNLSLEIKNSEFFTLLGPSGCGKTTLLRMIAGFNSIEGGEFYFNDKKINDISPGERNIGMVFQNYAIFPNMTVRKNVEFGLKQRKMSKEAIDKETNKFLEIVHVEQYADSMPNKLSGGQQQRVALARALVIKPDVLLMDEHLSNLDAKLRVEMRAAIKNIQREVGITTVYVTHDQEEAMAVSDRIAVMKNGVIHQIEKPKDIYQRPSDLFVASFIGKSNLLKAKLLVNNGDAIISFLNGYEINLSNILENELKEREVIVSARPEELHISQDYNSKNGIRGIVKDSVFLGLNTHYFVTLETQEDVEVIMESSIDKIIPNGSNVLISLNEKKINIFDSENSLSIMEGVSNNI</sequence>
<keyword evidence="3 5" id="KW-0067">ATP-binding</keyword>
<dbReference type="InterPro" id="IPR013611">
    <property type="entry name" value="Transp-assoc_OB_typ2"/>
</dbReference>
<dbReference type="InterPro" id="IPR008995">
    <property type="entry name" value="Mo/tungstate-bd_C_term_dom"/>
</dbReference>
<dbReference type="InterPro" id="IPR003593">
    <property type="entry name" value="AAA+_ATPase"/>
</dbReference>
<evidence type="ECO:0000313" key="6">
    <source>
        <dbReference type="Proteomes" id="UP000310168"/>
    </source>
</evidence>
<dbReference type="PROSITE" id="PS50893">
    <property type="entry name" value="ABC_TRANSPORTER_2"/>
    <property type="match status" value="1"/>
</dbReference>
<keyword evidence="1" id="KW-0813">Transport</keyword>
<dbReference type="InterPro" id="IPR047641">
    <property type="entry name" value="ABC_transpr_MalK/UgpC-like"/>
</dbReference>
<comment type="caution">
    <text evidence="5">The sequence shown here is derived from an EMBL/GenBank/DDBJ whole genome shotgun (WGS) entry which is preliminary data.</text>
</comment>
<reference evidence="5 6" key="1">
    <citation type="journal article" date="2019" name="Anaerobe">
        <title>Brachyspira catarrhinii sp. nov., an anaerobic intestinal spirochaete isolated from vervet monkeys may have been misidentified as Brachyspira aalborgi in previous studies.</title>
        <authorList>
            <person name="Phillips N.D."/>
            <person name="La T."/>
            <person name="Hampson D.J."/>
        </authorList>
    </citation>
    <scope>NUCLEOTIDE SEQUENCE [LARGE SCALE GENOMIC DNA]</scope>
    <source>
        <strain evidence="5 6">Z12</strain>
    </source>
</reference>
<dbReference type="Pfam" id="PF00005">
    <property type="entry name" value="ABC_tran"/>
    <property type="match status" value="1"/>
</dbReference>
<dbReference type="PANTHER" id="PTHR43875">
    <property type="entry name" value="MALTODEXTRIN IMPORT ATP-BINDING PROTEIN MSMX"/>
    <property type="match status" value="1"/>
</dbReference>
<protein>
    <submittedName>
        <fullName evidence="5">ABC transporter ATP-binding protein</fullName>
    </submittedName>
</protein>
<dbReference type="Gene3D" id="3.40.50.300">
    <property type="entry name" value="P-loop containing nucleotide triphosphate hydrolases"/>
    <property type="match status" value="1"/>
</dbReference>
<organism evidence="5 6">
    <name type="scientific">Brachyspira catarrhinii</name>
    <dbReference type="NCBI Taxonomy" id="2528966"/>
    <lineage>
        <taxon>Bacteria</taxon>
        <taxon>Pseudomonadati</taxon>
        <taxon>Spirochaetota</taxon>
        <taxon>Spirochaetia</taxon>
        <taxon>Brachyspirales</taxon>
        <taxon>Brachyspiraceae</taxon>
        <taxon>Brachyspira</taxon>
    </lineage>
</organism>
<dbReference type="GO" id="GO:0005524">
    <property type="term" value="F:ATP binding"/>
    <property type="evidence" value="ECO:0007669"/>
    <property type="project" value="UniProtKB-KW"/>
</dbReference>
<dbReference type="Proteomes" id="UP000310168">
    <property type="component" value="Unassembled WGS sequence"/>
</dbReference>
<proteinExistence type="predicted"/>
<dbReference type="Pfam" id="PF08402">
    <property type="entry name" value="TOBE_2"/>
    <property type="match status" value="1"/>
</dbReference>
<dbReference type="PROSITE" id="PS00211">
    <property type="entry name" value="ABC_TRANSPORTER_1"/>
    <property type="match status" value="1"/>
</dbReference>
<feature type="domain" description="ABC transporter" evidence="4">
    <location>
        <begin position="5"/>
        <end position="235"/>
    </location>
</feature>
<evidence type="ECO:0000313" key="5">
    <source>
        <dbReference type="EMBL" id="TKZ33016.1"/>
    </source>
</evidence>
<dbReference type="PANTHER" id="PTHR43875:SF1">
    <property type="entry name" value="OSMOPROTECTIVE COMPOUNDS UPTAKE ATP-BINDING PROTEIN GGTA"/>
    <property type="match status" value="1"/>
</dbReference>
<evidence type="ECO:0000256" key="3">
    <source>
        <dbReference type="ARBA" id="ARBA00022840"/>
    </source>
</evidence>
<keyword evidence="6" id="KW-1185">Reference proteome</keyword>
<dbReference type="SMART" id="SM00382">
    <property type="entry name" value="AAA"/>
    <property type="match status" value="1"/>
</dbReference>
<keyword evidence="2" id="KW-0547">Nucleotide-binding</keyword>
<dbReference type="InterPro" id="IPR012340">
    <property type="entry name" value="NA-bd_OB-fold"/>
</dbReference>